<dbReference type="EMBL" id="ML770007">
    <property type="protein sequence ID" value="KAE9385274.1"/>
    <property type="molecule type" value="Genomic_DNA"/>
</dbReference>
<dbReference type="OrthoDB" id="3439489at2759"/>
<gene>
    <name evidence="1" type="ORF">BT96DRAFT_1092054</name>
</gene>
<dbReference type="GO" id="GO:0004867">
    <property type="term" value="F:serine-type endopeptidase inhibitor activity"/>
    <property type="evidence" value="ECO:0007669"/>
    <property type="project" value="InterPro"/>
</dbReference>
<accession>A0A6A4GJ02</accession>
<sequence length="172" mass="18469">MSGIVSGHYTIANGTSIAGRNRIEDKSLRPKRICCPAEEGLALTSVFQTTTWEIESLGNGRYKIKCGGAPTGVYDSHLCAFLLIDEAEGGKAEEWTITKERGLDGNEGYTIQSASGQAGWVARGDGEDHQVAILPLIVAKTYPPMFPLNELWNIQPIKSEGIVEGTFGALGL</sequence>
<dbReference type="CDD" id="cd23428">
    <property type="entry name" value="beta-trefoil_Ricin_SPI"/>
    <property type="match status" value="1"/>
</dbReference>
<organism evidence="1 2">
    <name type="scientific">Gymnopus androsaceus JB14</name>
    <dbReference type="NCBI Taxonomy" id="1447944"/>
    <lineage>
        <taxon>Eukaryota</taxon>
        <taxon>Fungi</taxon>
        <taxon>Dikarya</taxon>
        <taxon>Basidiomycota</taxon>
        <taxon>Agaricomycotina</taxon>
        <taxon>Agaricomycetes</taxon>
        <taxon>Agaricomycetidae</taxon>
        <taxon>Agaricales</taxon>
        <taxon>Marasmiineae</taxon>
        <taxon>Omphalotaceae</taxon>
        <taxon>Gymnopus</taxon>
    </lineage>
</organism>
<evidence type="ECO:0000313" key="1">
    <source>
        <dbReference type="EMBL" id="KAE9385274.1"/>
    </source>
</evidence>
<evidence type="ECO:0008006" key="3">
    <source>
        <dbReference type="Google" id="ProtNLM"/>
    </source>
</evidence>
<dbReference type="Proteomes" id="UP000799118">
    <property type="component" value="Unassembled WGS sequence"/>
</dbReference>
<proteinExistence type="predicted"/>
<evidence type="ECO:0000313" key="2">
    <source>
        <dbReference type="Proteomes" id="UP000799118"/>
    </source>
</evidence>
<name>A0A6A4GJ02_9AGAR</name>
<dbReference type="Pfam" id="PF16850">
    <property type="entry name" value="Inhibitor_I66"/>
    <property type="match status" value="1"/>
</dbReference>
<reference evidence="1" key="1">
    <citation type="journal article" date="2019" name="Environ. Microbiol.">
        <title>Fungal ecological strategies reflected in gene transcription - a case study of two litter decomposers.</title>
        <authorList>
            <person name="Barbi F."/>
            <person name="Kohler A."/>
            <person name="Barry K."/>
            <person name="Baskaran P."/>
            <person name="Daum C."/>
            <person name="Fauchery L."/>
            <person name="Ihrmark K."/>
            <person name="Kuo A."/>
            <person name="LaButti K."/>
            <person name="Lipzen A."/>
            <person name="Morin E."/>
            <person name="Grigoriev I.V."/>
            <person name="Henrissat B."/>
            <person name="Lindahl B."/>
            <person name="Martin F."/>
        </authorList>
    </citation>
    <scope>NUCLEOTIDE SEQUENCE</scope>
    <source>
        <strain evidence="1">JB14</strain>
    </source>
</reference>
<keyword evidence="2" id="KW-1185">Reference proteome</keyword>
<dbReference type="Gene3D" id="2.80.10.50">
    <property type="match status" value="1"/>
</dbReference>
<dbReference type="AlphaFoldDB" id="A0A6A4GJ02"/>
<protein>
    <recommendedName>
        <fullName evidence="3">Ricin B lectin domain-containing protein</fullName>
    </recommendedName>
</protein>
<dbReference type="InterPro" id="IPR031755">
    <property type="entry name" value="Inhibitor_I66"/>
</dbReference>